<dbReference type="SUPFAM" id="SSF47226">
    <property type="entry name" value="Histidine-containing phosphotransfer domain, HPT domain"/>
    <property type="match status" value="1"/>
</dbReference>
<gene>
    <name evidence="1" type="ORF">SAMN02745243_03584</name>
</gene>
<dbReference type="GO" id="GO:0000160">
    <property type="term" value="P:phosphorelay signal transduction system"/>
    <property type="evidence" value="ECO:0007669"/>
    <property type="project" value="InterPro"/>
</dbReference>
<dbReference type="InterPro" id="IPR036641">
    <property type="entry name" value="HPT_dom_sf"/>
</dbReference>
<proteinExistence type="predicted"/>
<name>A0A1M6URP1_9FIRM</name>
<dbReference type="STRING" id="1121950.SAMN02745243_03584"/>
<dbReference type="Proteomes" id="UP000184301">
    <property type="component" value="Unassembled WGS sequence"/>
</dbReference>
<evidence type="ECO:0000313" key="2">
    <source>
        <dbReference type="Proteomes" id="UP000184301"/>
    </source>
</evidence>
<sequence>MTKKNFPADQTFGQLYRAVSARRYKEAEEPVRKLRKISGELGFAKMSALCTDILNAILIKCYKGIPSLFSELEEEYEEQLRKIQGD</sequence>
<dbReference type="RefSeq" id="WP_073112900.1">
    <property type="nucleotide sequence ID" value="NZ_FQZY01000077.1"/>
</dbReference>
<reference evidence="1 2" key="1">
    <citation type="submission" date="2016-11" db="EMBL/GenBank/DDBJ databases">
        <authorList>
            <person name="Jaros S."/>
            <person name="Januszkiewicz K."/>
            <person name="Wedrychowicz H."/>
        </authorList>
    </citation>
    <scope>NUCLEOTIDE SEQUENCE [LARGE SCALE GENOMIC DNA]</scope>
    <source>
        <strain evidence="1 2">DSM 15480</strain>
    </source>
</reference>
<accession>A0A1M6URP1</accession>
<dbReference type="AlphaFoldDB" id="A0A1M6URP1"/>
<dbReference type="Gene3D" id="1.20.120.160">
    <property type="entry name" value="HPT domain"/>
    <property type="match status" value="1"/>
</dbReference>
<protein>
    <submittedName>
        <fullName evidence="1">Uncharacterized protein</fullName>
    </submittedName>
</protein>
<evidence type="ECO:0000313" key="1">
    <source>
        <dbReference type="EMBL" id="SHK71875.1"/>
    </source>
</evidence>
<keyword evidence="2" id="KW-1185">Reference proteome</keyword>
<organism evidence="1 2">
    <name type="scientific">Hespellia stercorisuis DSM 15480</name>
    <dbReference type="NCBI Taxonomy" id="1121950"/>
    <lineage>
        <taxon>Bacteria</taxon>
        <taxon>Bacillati</taxon>
        <taxon>Bacillota</taxon>
        <taxon>Clostridia</taxon>
        <taxon>Lachnospirales</taxon>
        <taxon>Lachnospiraceae</taxon>
        <taxon>Hespellia</taxon>
    </lineage>
</organism>
<dbReference type="EMBL" id="FQZY01000077">
    <property type="protein sequence ID" value="SHK71875.1"/>
    <property type="molecule type" value="Genomic_DNA"/>
</dbReference>